<protein>
    <submittedName>
        <fullName evidence="4">Secreted protein</fullName>
    </submittedName>
</protein>
<dbReference type="AlphaFoldDB" id="A0A183SI17"/>
<dbReference type="Proteomes" id="UP000275846">
    <property type="component" value="Unassembled WGS sequence"/>
</dbReference>
<reference evidence="4" key="1">
    <citation type="submission" date="2016-06" db="UniProtKB">
        <authorList>
            <consortium name="WormBaseParasite"/>
        </authorList>
    </citation>
    <scope>IDENTIFICATION</scope>
</reference>
<sequence>MTDNKTEMAIPVSLVVVGSTSSYASRRYAPACEGSNVAVTDAAQVSAAKVKSHSFPLPHPASSSSNTGEHENARWNEQYQSRHRSQTPPPGSLAFLQRTTPPLSLSLRLSPAGVQKHTRLRRPRHEKKSNGHFIIYERECEPSPHRRHTTVVATLLRPSWVRVRATPSCRFTSRRIGKLR</sequence>
<keyword evidence="3" id="KW-1185">Reference proteome</keyword>
<proteinExistence type="predicted"/>
<evidence type="ECO:0000313" key="4">
    <source>
        <dbReference type="WBParaSite" id="SSLN_0000399101-mRNA-1"/>
    </source>
</evidence>
<gene>
    <name evidence="2" type="ORF">SSLN_LOCUS3865</name>
</gene>
<evidence type="ECO:0000256" key="1">
    <source>
        <dbReference type="SAM" id="MobiDB-lite"/>
    </source>
</evidence>
<evidence type="ECO:0000313" key="2">
    <source>
        <dbReference type="EMBL" id="VDL90250.1"/>
    </source>
</evidence>
<dbReference type="EMBL" id="UYSU01032673">
    <property type="protein sequence ID" value="VDL90250.1"/>
    <property type="molecule type" value="Genomic_DNA"/>
</dbReference>
<evidence type="ECO:0000313" key="3">
    <source>
        <dbReference type="Proteomes" id="UP000275846"/>
    </source>
</evidence>
<accession>A0A183SI17</accession>
<dbReference type="WBParaSite" id="SSLN_0000399101-mRNA-1">
    <property type="protein sequence ID" value="SSLN_0000399101-mRNA-1"/>
    <property type="gene ID" value="SSLN_0000399101"/>
</dbReference>
<reference evidence="2 3" key="2">
    <citation type="submission" date="2018-11" db="EMBL/GenBank/DDBJ databases">
        <authorList>
            <consortium name="Pathogen Informatics"/>
        </authorList>
    </citation>
    <scope>NUCLEOTIDE SEQUENCE [LARGE SCALE GENOMIC DNA]</scope>
    <source>
        <strain evidence="2 3">NST_G2</strain>
    </source>
</reference>
<name>A0A183SI17_SCHSO</name>
<organism evidence="4">
    <name type="scientific">Schistocephalus solidus</name>
    <name type="common">Tapeworm</name>
    <dbReference type="NCBI Taxonomy" id="70667"/>
    <lineage>
        <taxon>Eukaryota</taxon>
        <taxon>Metazoa</taxon>
        <taxon>Spiralia</taxon>
        <taxon>Lophotrochozoa</taxon>
        <taxon>Platyhelminthes</taxon>
        <taxon>Cestoda</taxon>
        <taxon>Eucestoda</taxon>
        <taxon>Diphyllobothriidea</taxon>
        <taxon>Diphyllobothriidae</taxon>
        <taxon>Schistocephalus</taxon>
    </lineage>
</organism>
<feature type="region of interest" description="Disordered" evidence="1">
    <location>
        <begin position="51"/>
        <end position="97"/>
    </location>
</feature>